<reference evidence="2" key="1">
    <citation type="journal article" date="2022" name="Plant J.">
        <title>Strategies of tolerance reflected in two North American maple genomes.</title>
        <authorList>
            <person name="McEvoy S.L."/>
            <person name="Sezen U.U."/>
            <person name="Trouern-Trend A."/>
            <person name="McMahon S.M."/>
            <person name="Schaberg P.G."/>
            <person name="Yang J."/>
            <person name="Wegrzyn J.L."/>
            <person name="Swenson N.G."/>
        </authorList>
    </citation>
    <scope>NUCLEOTIDE SEQUENCE</scope>
    <source>
        <strain evidence="2">91603</strain>
    </source>
</reference>
<dbReference type="AlphaFoldDB" id="A0AAD5IFU7"/>
<reference evidence="2" key="2">
    <citation type="submission" date="2023-02" db="EMBL/GenBank/DDBJ databases">
        <authorList>
            <person name="Swenson N.G."/>
            <person name="Wegrzyn J.L."/>
            <person name="Mcevoy S.L."/>
        </authorList>
    </citation>
    <scope>NUCLEOTIDE SEQUENCE</scope>
    <source>
        <strain evidence="2">91603</strain>
        <tissue evidence="2">Leaf</tissue>
    </source>
</reference>
<gene>
    <name evidence="2" type="ORF">LWI28_023859</name>
</gene>
<proteinExistence type="predicted"/>
<accession>A0AAD5IFU7</accession>
<protein>
    <recommendedName>
        <fullName evidence="1">RNase H type-1 domain-containing protein</fullName>
    </recommendedName>
</protein>
<dbReference type="EMBL" id="JAJSOW010000106">
    <property type="protein sequence ID" value="KAI9162098.1"/>
    <property type="molecule type" value="Genomic_DNA"/>
</dbReference>
<name>A0AAD5IFU7_ACENE</name>
<feature type="domain" description="RNase H type-1" evidence="1">
    <location>
        <begin position="94"/>
        <end position="144"/>
    </location>
</feature>
<keyword evidence="3" id="KW-1185">Reference proteome</keyword>
<dbReference type="GO" id="GO:0004523">
    <property type="term" value="F:RNA-DNA hybrid ribonuclease activity"/>
    <property type="evidence" value="ECO:0007669"/>
    <property type="project" value="InterPro"/>
</dbReference>
<dbReference type="Pfam" id="PF13456">
    <property type="entry name" value="RVT_3"/>
    <property type="match status" value="1"/>
</dbReference>
<dbReference type="PANTHER" id="PTHR47074:SF11">
    <property type="entry name" value="REVERSE TRANSCRIPTASE-LIKE PROTEIN"/>
    <property type="match status" value="1"/>
</dbReference>
<dbReference type="GO" id="GO:0003676">
    <property type="term" value="F:nucleic acid binding"/>
    <property type="evidence" value="ECO:0007669"/>
    <property type="project" value="InterPro"/>
</dbReference>
<dbReference type="PANTHER" id="PTHR47074">
    <property type="entry name" value="BNAC02G40300D PROTEIN"/>
    <property type="match status" value="1"/>
</dbReference>
<evidence type="ECO:0000313" key="3">
    <source>
        <dbReference type="Proteomes" id="UP001064489"/>
    </source>
</evidence>
<dbReference type="Proteomes" id="UP001064489">
    <property type="component" value="Chromosome 2"/>
</dbReference>
<organism evidence="2 3">
    <name type="scientific">Acer negundo</name>
    <name type="common">Box elder</name>
    <dbReference type="NCBI Taxonomy" id="4023"/>
    <lineage>
        <taxon>Eukaryota</taxon>
        <taxon>Viridiplantae</taxon>
        <taxon>Streptophyta</taxon>
        <taxon>Embryophyta</taxon>
        <taxon>Tracheophyta</taxon>
        <taxon>Spermatophyta</taxon>
        <taxon>Magnoliopsida</taxon>
        <taxon>eudicotyledons</taxon>
        <taxon>Gunneridae</taxon>
        <taxon>Pentapetalae</taxon>
        <taxon>rosids</taxon>
        <taxon>malvids</taxon>
        <taxon>Sapindales</taxon>
        <taxon>Sapindaceae</taxon>
        <taxon>Hippocastanoideae</taxon>
        <taxon>Acereae</taxon>
        <taxon>Acer</taxon>
    </lineage>
</organism>
<comment type="caution">
    <text evidence="2">The sequence shown here is derived from an EMBL/GenBank/DDBJ whole genome shotgun (WGS) entry which is preliminary data.</text>
</comment>
<sequence length="179" mass="19801">MRCLLWRISGRRGWLMILVESSSHTIFGCKKAKKAWRQTSFDSLLATVRHLPTMEILLFFSSQVVLSPSPPPPYSFRRPVSDWLAPPPGRLKLNTAVAIRHHSQYVGLGATIRDDKGRVLVARSNQFRGSLSSNIGELIALREGPCVLMSAFVRVWEFLGSSPCINGLLLCAGVSLVGL</sequence>
<dbReference type="InterPro" id="IPR052929">
    <property type="entry name" value="RNase_H-like_EbsB-rel"/>
</dbReference>
<dbReference type="InterPro" id="IPR002156">
    <property type="entry name" value="RNaseH_domain"/>
</dbReference>
<evidence type="ECO:0000259" key="1">
    <source>
        <dbReference type="Pfam" id="PF13456"/>
    </source>
</evidence>
<evidence type="ECO:0000313" key="2">
    <source>
        <dbReference type="EMBL" id="KAI9162098.1"/>
    </source>
</evidence>